<dbReference type="PROSITE" id="PS51257">
    <property type="entry name" value="PROKAR_LIPOPROTEIN"/>
    <property type="match status" value="1"/>
</dbReference>
<name>A0ABR9X3V6_9RHOB</name>
<reference evidence="1 2" key="1">
    <citation type="journal article" date="2021" name="Int. J. Syst. Evol. Microbiol.">
        <title>Salipiger mangrovisoli sp. nov., isolated from mangrove soil and the proposal for the reclassification of Paraphaeobacter pallidus as Salipiger pallidus comb. nov.</title>
        <authorList>
            <person name="Du J."/>
            <person name="Liu Y."/>
            <person name="Pei T."/>
            <person name="Deng M.R."/>
            <person name="Zhu H."/>
        </authorList>
    </citation>
    <scope>NUCLEOTIDE SEQUENCE [LARGE SCALE GENOMIC DNA]</scope>
    <source>
        <strain evidence="1 2">6D45A</strain>
    </source>
</reference>
<proteinExistence type="predicted"/>
<gene>
    <name evidence="1" type="ORF">IQ782_15165</name>
</gene>
<comment type="caution">
    <text evidence="1">The sequence shown here is derived from an EMBL/GenBank/DDBJ whole genome shotgun (WGS) entry which is preliminary data.</text>
</comment>
<sequence length="515" mass="54388">MARTGAWIVRAGIAALLVLAGCGSSELPLPVAQEVSTVPLDRALYEGDLVFGIAEEIDTAGRPLPFRAYMGLAPGGETRIAVRAAADLREIQSLLPTLLSGSVEPDCGLGLTLGLASAEAEGNAVRARGAVRAELFRCKGRGTAGERRGAHLWTQMVDFDALVGAGLRDDCVVFDLRDLALDPRGIVGGLGTLLGLTEKVRRALLEEGNAALRAAPVCPDMPEALSLLSPEFSSGGAIEIGDGGLGAALVGTVASDAARIVALLALWQRKGLLPQGGEEPVGSDELRLRLEGSLGEQAPPVPYRLDLRMWPQSPTRIGLAAMLDLRAVQQQLPDLAEGAVLVDDCRARVSVENIEATAQEATVVVLARLDARSFTCDRVGDSAWQRGALEQREQVDVRAEVSASVVRNCAVFHLVDLARDPPLPLVSQGRQGARTEAARTLFIDAVDLLLKARPLCPELPEELRMLDPRFDEGAPQEIGDGGLGIHLAGSVDLSAATIIALLKLLQERGVLPPRP</sequence>
<dbReference type="Proteomes" id="UP000607796">
    <property type="component" value="Unassembled WGS sequence"/>
</dbReference>
<accession>A0ABR9X3V6</accession>
<organism evidence="1 2">
    <name type="scientific">Salipiger mangrovisoli</name>
    <dbReference type="NCBI Taxonomy" id="2865933"/>
    <lineage>
        <taxon>Bacteria</taxon>
        <taxon>Pseudomonadati</taxon>
        <taxon>Pseudomonadota</taxon>
        <taxon>Alphaproteobacteria</taxon>
        <taxon>Rhodobacterales</taxon>
        <taxon>Roseobacteraceae</taxon>
        <taxon>Salipiger</taxon>
    </lineage>
</organism>
<dbReference type="EMBL" id="JADFFK010000011">
    <property type="protein sequence ID" value="MBE9638191.1"/>
    <property type="molecule type" value="Genomic_DNA"/>
</dbReference>
<dbReference type="RefSeq" id="WP_194135496.1">
    <property type="nucleotide sequence ID" value="NZ_JADFFK010000011.1"/>
</dbReference>
<protein>
    <submittedName>
        <fullName evidence="1">Uncharacterized protein</fullName>
    </submittedName>
</protein>
<evidence type="ECO:0000313" key="2">
    <source>
        <dbReference type="Proteomes" id="UP000607796"/>
    </source>
</evidence>
<keyword evidence="2" id="KW-1185">Reference proteome</keyword>
<evidence type="ECO:0000313" key="1">
    <source>
        <dbReference type="EMBL" id="MBE9638191.1"/>
    </source>
</evidence>